<evidence type="ECO:0000313" key="1">
    <source>
        <dbReference type="EMBL" id="OGK73629.1"/>
    </source>
</evidence>
<organism evidence="1 2">
    <name type="scientific">Candidatus Roizmanbacteria bacterium RIFOXYD1_FULL_38_12</name>
    <dbReference type="NCBI Taxonomy" id="1802093"/>
    <lineage>
        <taxon>Bacteria</taxon>
        <taxon>Candidatus Roizmaniibacteriota</taxon>
    </lineage>
</organism>
<reference evidence="1 2" key="1">
    <citation type="journal article" date="2016" name="Nat. Commun.">
        <title>Thousands of microbial genomes shed light on interconnected biogeochemical processes in an aquifer system.</title>
        <authorList>
            <person name="Anantharaman K."/>
            <person name="Brown C.T."/>
            <person name="Hug L.A."/>
            <person name="Sharon I."/>
            <person name="Castelle C.J."/>
            <person name="Probst A.J."/>
            <person name="Thomas B.C."/>
            <person name="Singh A."/>
            <person name="Wilkins M.J."/>
            <person name="Karaoz U."/>
            <person name="Brodie E.L."/>
            <person name="Williams K.H."/>
            <person name="Hubbard S.S."/>
            <person name="Banfield J.F."/>
        </authorList>
    </citation>
    <scope>NUCLEOTIDE SEQUENCE [LARGE SCALE GENOMIC DNA]</scope>
</reference>
<dbReference type="AlphaFoldDB" id="A0A1F7L0L0"/>
<name>A0A1F7L0L0_9BACT</name>
<evidence type="ECO:0000313" key="2">
    <source>
        <dbReference type="Proteomes" id="UP000177050"/>
    </source>
</evidence>
<dbReference type="EMBL" id="MGBR01000001">
    <property type="protein sequence ID" value="OGK73629.1"/>
    <property type="molecule type" value="Genomic_DNA"/>
</dbReference>
<sequence length="97" mass="10952">MFVSRLTSSQTKYSLRRTQESVIAHLTVHKRILEKGGDTMFFAKHFKDLKVSMTNKGEELLISVKGDKEKLAHLEKKLGAVKELCCGCCDEEEEGCC</sequence>
<dbReference type="Proteomes" id="UP000177050">
    <property type="component" value="Unassembled WGS sequence"/>
</dbReference>
<protein>
    <submittedName>
        <fullName evidence="1">Uncharacterized protein</fullName>
    </submittedName>
</protein>
<comment type="caution">
    <text evidence="1">The sequence shown here is derived from an EMBL/GenBank/DDBJ whole genome shotgun (WGS) entry which is preliminary data.</text>
</comment>
<gene>
    <name evidence="1" type="ORF">A3K52_02470</name>
</gene>
<proteinExistence type="predicted"/>
<accession>A0A1F7L0L0</accession>